<reference evidence="3" key="1">
    <citation type="submission" date="2016-12" db="EMBL/GenBank/DDBJ databases">
        <authorList>
            <person name="Rodrigo-Torres L."/>
            <person name="Arahal R.D."/>
            <person name="Lucena T."/>
        </authorList>
    </citation>
    <scope>NUCLEOTIDE SEQUENCE [LARGE SCALE GENOMIC DNA]</scope>
</reference>
<protein>
    <submittedName>
        <fullName evidence="2">Uncharacterized protein</fullName>
    </submittedName>
</protein>
<evidence type="ECO:0000313" key="3">
    <source>
        <dbReference type="Proteomes" id="UP000184600"/>
    </source>
</evidence>
<evidence type="ECO:0000313" key="2">
    <source>
        <dbReference type="EMBL" id="SHO57890.1"/>
    </source>
</evidence>
<dbReference type="STRING" id="1117707.VQ7734_03660"/>
<dbReference type="Proteomes" id="UP000184600">
    <property type="component" value="Unassembled WGS sequence"/>
</dbReference>
<dbReference type="EMBL" id="FRFG01000048">
    <property type="protein sequence ID" value="SHO57890.1"/>
    <property type="molecule type" value="Genomic_DNA"/>
</dbReference>
<accession>A0A1M7YZ37</accession>
<sequence>MMQHERKPNSSKWRWHGNCQGKSPGQLKARGIAWDVMLKSRRRGVRLRRAVSIAFSASQRGNNHA</sequence>
<gene>
    <name evidence="2" type="ORF">VQ7734_03660</name>
</gene>
<proteinExistence type="predicted"/>
<feature type="region of interest" description="Disordered" evidence="1">
    <location>
        <begin position="1"/>
        <end position="26"/>
    </location>
</feature>
<dbReference type="AlphaFoldDB" id="A0A1M7YZ37"/>
<keyword evidence="3" id="KW-1185">Reference proteome</keyword>
<organism evidence="2 3">
    <name type="scientific">Vibrio quintilis</name>
    <dbReference type="NCBI Taxonomy" id="1117707"/>
    <lineage>
        <taxon>Bacteria</taxon>
        <taxon>Pseudomonadati</taxon>
        <taxon>Pseudomonadota</taxon>
        <taxon>Gammaproteobacteria</taxon>
        <taxon>Vibrionales</taxon>
        <taxon>Vibrionaceae</taxon>
        <taxon>Vibrio</taxon>
    </lineage>
</organism>
<name>A0A1M7YZ37_9VIBR</name>
<evidence type="ECO:0000256" key="1">
    <source>
        <dbReference type="SAM" id="MobiDB-lite"/>
    </source>
</evidence>